<dbReference type="KEGG" id="gbn:GEOBRER4_27710"/>
<protein>
    <recommendedName>
        <fullName evidence="3">Ribbon-helix-helix protein CopG domain-containing protein</fullName>
    </recommendedName>
</protein>
<dbReference type="EMBL" id="AP023213">
    <property type="protein sequence ID" value="BCG48021.1"/>
    <property type="molecule type" value="Genomic_DNA"/>
</dbReference>
<proteinExistence type="predicted"/>
<organism evidence="1 2">
    <name type="scientific">Citrifermentans bremense</name>
    <dbReference type="NCBI Taxonomy" id="60035"/>
    <lineage>
        <taxon>Bacteria</taxon>
        <taxon>Pseudomonadati</taxon>
        <taxon>Thermodesulfobacteriota</taxon>
        <taxon>Desulfuromonadia</taxon>
        <taxon>Geobacterales</taxon>
        <taxon>Geobacteraceae</taxon>
        <taxon>Citrifermentans</taxon>
    </lineage>
</organism>
<dbReference type="Proteomes" id="UP000515472">
    <property type="component" value="Chromosome"/>
</dbReference>
<name>A0A6S6M932_9BACT</name>
<evidence type="ECO:0000313" key="2">
    <source>
        <dbReference type="Proteomes" id="UP000515472"/>
    </source>
</evidence>
<sequence>MKDRSQKKANIISIRMSDEERDAIQQLMDSKGKKASSIMREAFALFKEQWELSKRMEAPLEQ</sequence>
<dbReference type="RefSeq" id="WP_185242836.1">
    <property type="nucleotide sequence ID" value="NZ_AP023213.1"/>
</dbReference>
<accession>A0A6S6M932</accession>
<gene>
    <name evidence="1" type="ORF">GEOBRER4_n2886</name>
</gene>
<dbReference type="AlphaFoldDB" id="A0A6S6M932"/>
<keyword evidence="2" id="KW-1185">Reference proteome</keyword>
<evidence type="ECO:0000313" key="1">
    <source>
        <dbReference type="EMBL" id="BCG48021.1"/>
    </source>
</evidence>
<evidence type="ECO:0008006" key="3">
    <source>
        <dbReference type="Google" id="ProtNLM"/>
    </source>
</evidence>
<reference evidence="1 2" key="1">
    <citation type="submission" date="2020-06" db="EMBL/GenBank/DDBJ databases">
        <title>Interaction of electrochemicaly active bacteria, Geobacter bremensis R4 on different carbon anode.</title>
        <authorList>
            <person name="Meng L."/>
            <person name="Yoshida N."/>
        </authorList>
    </citation>
    <scope>NUCLEOTIDE SEQUENCE [LARGE SCALE GENOMIC DNA]</scope>
    <source>
        <strain evidence="1 2">R4</strain>
    </source>
</reference>